<dbReference type="EnsemblMetazoa" id="CapteT222927">
    <property type="protein sequence ID" value="CapteP222927"/>
    <property type="gene ID" value="CapteG222927"/>
</dbReference>
<organism evidence="2 3">
    <name type="scientific">Capitella teleta</name>
    <name type="common">Polychaete worm</name>
    <dbReference type="NCBI Taxonomy" id="283909"/>
    <lineage>
        <taxon>Eukaryota</taxon>
        <taxon>Metazoa</taxon>
        <taxon>Spiralia</taxon>
        <taxon>Lophotrochozoa</taxon>
        <taxon>Annelida</taxon>
        <taxon>Polychaeta</taxon>
        <taxon>Sedentaria</taxon>
        <taxon>Scolecida</taxon>
        <taxon>Capitellidae</taxon>
        <taxon>Capitella</taxon>
    </lineage>
</organism>
<evidence type="ECO:0000313" key="3">
    <source>
        <dbReference type="Proteomes" id="UP000014760"/>
    </source>
</evidence>
<reference evidence="3" key="2">
    <citation type="journal article" date="2013" name="Nature">
        <title>Insights into bilaterian evolution from three spiralian genomes.</title>
        <authorList>
            <person name="Simakov O."/>
            <person name="Marletaz F."/>
            <person name="Cho S.J."/>
            <person name="Edsinger-Gonzales E."/>
            <person name="Havlak P."/>
            <person name="Hellsten U."/>
            <person name="Kuo D.H."/>
            <person name="Larsson T."/>
            <person name="Lv J."/>
            <person name="Arendt D."/>
            <person name="Savage R."/>
            <person name="Osoegawa K."/>
            <person name="de Jong P."/>
            <person name="Grimwood J."/>
            <person name="Chapman J.A."/>
            <person name="Shapiro H."/>
            <person name="Aerts A."/>
            <person name="Otillar R.P."/>
            <person name="Terry A.Y."/>
            <person name="Boore J.L."/>
            <person name="Grigoriev I.V."/>
            <person name="Lindberg D.R."/>
            <person name="Seaver E.C."/>
            <person name="Weisblat D.A."/>
            <person name="Putnam N.H."/>
            <person name="Rokhsar D.S."/>
        </authorList>
    </citation>
    <scope>NUCLEOTIDE SEQUENCE</scope>
    <source>
        <strain evidence="3">I ESC-2004</strain>
    </source>
</reference>
<dbReference type="NCBIfam" id="TIGR02464">
    <property type="entry name" value="ribofla_fusion"/>
    <property type="match status" value="2"/>
</dbReference>
<evidence type="ECO:0000313" key="2">
    <source>
        <dbReference type="EnsemblMetazoa" id="CapteP222927"/>
    </source>
</evidence>
<reference evidence="3" key="1">
    <citation type="submission" date="2012-12" db="EMBL/GenBank/DDBJ databases">
        <authorList>
            <person name="Hellsten U."/>
            <person name="Grimwood J."/>
            <person name="Chapman J.A."/>
            <person name="Shapiro H."/>
            <person name="Aerts A."/>
            <person name="Otillar R.P."/>
            <person name="Terry A.Y."/>
            <person name="Boore J.L."/>
            <person name="Simakov O."/>
            <person name="Marletaz F."/>
            <person name="Cho S.-J."/>
            <person name="Edsinger-Gonzales E."/>
            <person name="Havlak P."/>
            <person name="Kuo D.-H."/>
            <person name="Larsson T."/>
            <person name="Lv J."/>
            <person name="Arendt D."/>
            <person name="Savage R."/>
            <person name="Osoegawa K."/>
            <person name="de Jong P."/>
            <person name="Lindberg D.R."/>
            <person name="Seaver E.C."/>
            <person name="Weisblat D.A."/>
            <person name="Putnam N.H."/>
            <person name="Grigoriev I.V."/>
            <person name="Rokhsar D.S."/>
        </authorList>
    </citation>
    <scope>NUCLEOTIDE SEQUENCE</scope>
    <source>
        <strain evidence="3">I ESC-2004</strain>
    </source>
</reference>
<feature type="domain" description="NADAR" evidence="1">
    <location>
        <begin position="21"/>
        <end position="163"/>
    </location>
</feature>
<name>X2ATS1_CAPTE</name>
<dbReference type="EMBL" id="AMQN01000147">
    <property type="status" value="NOT_ANNOTATED_CDS"/>
    <property type="molecule type" value="Genomic_DNA"/>
</dbReference>
<keyword evidence="3" id="KW-1185">Reference proteome</keyword>
<feature type="domain" description="NADAR" evidence="1">
    <location>
        <begin position="208"/>
        <end position="357"/>
    </location>
</feature>
<dbReference type="CDD" id="cd15457">
    <property type="entry name" value="NADAR"/>
    <property type="match status" value="2"/>
</dbReference>
<dbReference type="InterPro" id="IPR012816">
    <property type="entry name" value="NADAR"/>
</dbReference>
<dbReference type="InterPro" id="IPR037238">
    <property type="entry name" value="YbiA-like_sf"/>
</dbReference>
<dbReference type="OMA" id="NAHCQRV"/>
<protein>
    <recommendedName>
        <fullName evidence="1">NADAR domain-containing protein</fullName>
    </recommendedName>
</protein>
<reference evidence="2" key="3">
    <citation type="submission" date="2015-06" db="UniProtKB">
        <authorList>
            <consortium name="EnsemblMetazoa"/>
        </authorList>
    </citation>
    <scope>IDENTIFICATION</scope>
</reference>
<dbReference type="Proteomes" id="UP000014760">
    <property type="component" value="Unassembled WGS sequence"/>
</dbReference>
<sequence length="371" mass="41778">MAAKHAEDSSGEKFTLFFGIESPFSQFHPAKFTINGITYSCAEQYMMHQKAVEFKDSESAELILEAKEPRKMKAQGKKVANFDPVVWSKRSVEVVREGNIAKFSQNPHLLEKLFATKGTTLVEASPRDCLWGIGLGAKNPKAQDRRNWRGKNLLGNILTEVCCELLEKKGAAVIPEKEEESVVVKRLSASEAKTTEPAEKIQKMDTFFYFEGKDSPFSLFHPSEFTVDGVKYSCGEQYMMHQKALEFQDKATAKKIMCETEPIKMKKIGDKISRADKDRWISKCKDVVHKGNLAKFEQNKQLRKELFRTHGAQIANASQDPILGIGFGASNKKAKQRSTWTGMNILGDALTQVRDILMEGHLDEADELKTD</sequence>
<accession>X2ATS1</accession>
<evidence type="ECO:0000259" key="1">
    <source>
        <dbReference type="Pfam" id="PF08719"/>
    </source>
</evidence>
<dbReference type="OrthoDB" id="206452at2759"/>
<proteinExistence type="predicted"/>
<dbReference type="SUPFAM" id="SSF143990">
    <property type="entry name" value="YbiA-like"/>
    <property type="match status" value="2"/>
</dbReference>
<dbReference type="HOGENOM" id="CLU_746489_0_0_1"/>
<dbReference type="Gene3D" id="1.10.357.40">
    <property type="entry name" value="YbiA-like"/>
    <property type="match status" value="2"/>
</dbReference>
<dbReference type="AlphaFoldDB" id="X2ATS1"/>
<dbReference type="Pfam" id="PF08719">
    <property type="entry name" value="NADAR"/>
    <property type="match status" value="2"/>
</dbReference>